<dbReference type="InterPro" id="IPR037460">
    <property type="entry name" value="SEST-like"/>
</dbReference>
<dbReference type="Gene3D" id="3.40.50.1110">
    <property type="entry name" value="SGNH hydrolase"/>
    <property type="match status" value="1"/>
</dbReference>
<dbReference type="GO" id="GO:0006629">
    <property type="term" value="P:lipid metabolic process"/>
    <property type="evidence" value="ECO:0007669"/>
    <property type="project" value="TreeGrafter"/>
</dbReference>
<dbReference type="EMBL" id="JAQJZL010000014">
    <property type="protein sequence ID" value="KAJ6029928.1"/>
    <property type="molecule type" value="Genomic_DNA"/>
</dbReference>
<organism evidence="2 3">
    <name type="scientific">Penicillium canescens</name>
    <dbReference type="NCBI Taxonomy" id="5083"/>
    <lineage>
        <taxon>Eukaryota</taxon>
        <taxon>Fungi</taxon>
        <taxon>Dikarya</taxon>
        <taxon>Ascomycota</taxon>
        <taxon>Pezizomycotina</taxon>
        <taxon>Eurotiomycetes</taxon>
        <taxon>Eurotiomycetidae</taxon>
        <taxon>Eurotiales</taxon>
        <taxon>Aspergillaceae</taxon>
        <taxon>Penicillium</taxon>
    </lineage>
</organism>
<reference evidence="2" key="2">
    <citation type="submission" date="2023-01" db="EMBL/GenBank/DDBJ databases">
        <authorList>
            <person name="Petersen C."/>
        </authorList>
    </citation>
    <scope>NUCLEOTIDE SEQUENCE</scope>
    <source>
        <strain evidence="2">IBT 15450</strain>
    </source>
</reference>
<dbReference type="GO" id="GO:0016788">
    <property type="term" value="F:hydrolase activity, acting on ester bonds"/>
    <property type="evidence" value="ECO:0007669"/>
    <property type="project" value="InterPro"/>
</dbReference>
<evidence type="ECO:0000256" key="1">
    <source>
        <dbReference type="SAM" id="SignalP"/>
    </source>
</evidence>
<protein>
    <submittedName>
        <fullName evidence="2">Uncharacterized protein</fullName>
    </submittedName>
</protein>
<accession>A0AAD6I4K3</accession>
<name>A0AAD6I4K3_PENCN</name>
<keyword evidence="1" id="KW-0732">Signal</keyword>
<dbReference type="SUPFAM" id="SSF52266">
    <property type="entry name" value="SGNH hydrolase"/>
    <property type="match status" value="1"/>
</dbReference>
<dbReference type="Proteomes" id="UP001219568">
    <property type="component" value="Unassembled WGS sequence"/>
</dbReference>
<feature type="chain" id="PRO_5042221667" evidence="1">
    <location>
        <begin position="19"/>
        <end position="405"/>
    </location>
</feature>
<dbReference type="PANTHER" id="PTHR37981:SF1">
    <property type="entry name" value="SGNH HYDROLASE-TYPE ESTERASE DOMAIN-CONTAINING PROTEIN"/>
    <property type="match status" value="1"/>
</dbReference>
<reference evidence="2" key="1">
    <citation type="journal article" date="2023" name="IMA Fungus">
        <title>Comparative genomic study of the Penicillium genus elucidates a diverse pangenome and 15 lateral gene transfer events.</title>
        <authorList>
            <person name="Petersen C."/>
            <person name="Sorensen T."/>
            <person name="Nielsen M.R."/>
            <person name="Sondergaard T.E."/>
            <person name="Sorensen J.L."/>
            <person name="Fitzpatrick D.A."/>
            <person name="Frisvad J.C."/>
            <person name="Nielsen K.L."/>
        </authorList>
    </citation>
    <scope>NUCLEOTIDE SEQUENCE</scope>
    <source>
        <strain evidence="2">IBT 15450</strain>
    </source>
</reference>
<gene>
    <name evidence="2" type="ORF">N7460_010194</name>
</gene>
<sequence length="405" mass="44576">MAWRLLLPLEVAPLQILSLIRMLLNSEQLLARDTAEFDAEDLSFITRMAAIGDSYSAGIGAGGSIGLPIYPYPYLIYTDERLGDQSARTFQFVLCSGAVTEDVIKKEIPSIDNNQQVILISAGTFKPKLCNILNRSEVLGGNDDTLDRGCDRQLAYSKSLIAGDAFSKSLDSVITAAKKLASELVPKLYYLGVDANQRQWDNLLHGEQGKLTKDHRKTMNELVNAINTQISAAVKRAGDQVKFVNYDYYVGHFNSRFCEDSVDESTKESNTRSENSHPEDTFEGSVNQLAQITLLIDPDAKLVDKAMVSDEHSASTVSIASFAASKIVSLKTTDVAKRVFLNILPDGYGRIIASLVIYEIANKNEQDNRLVATPERLTFDSYAYDKMPILVANVVNGLDSASDHT</sequence>
<proteinExistence type="predicted"/>
<dbReference type="AlphaFoldDB" id="A0AAD6I4K3"/>
<dbReference type="PANTHER" id="PTHR37981">
    <property type="entry name" value="LIPASE 2"/>
    <property type="match status" value="1"/>
</dbReference>
<evidence type="ECO:0000313" key="2">
    <source>
        <dbReference type="EMBL" id="KAJ6029928.1"/>
    </source>
</evidence>
<comment type="caution">
    <text evidence="2">The sequence shown here is derived from an EMBL/GenBank/DDBJ whole genome shotgun (WGS) entry which is preliminary data.</text>
</comment>
<evidence type="ECO:0000313" key="3">
    <source>
        <dbReference type="Proteomes" id="UP001219568"/>
    </source>
</evidence>
<feature type="signal peptide" evidence="1">
    <location>
        <begin position="1"/>
        <end position="18"/>
    </location>
</feature>
<dbReference type="InterPro" id="IPR036514">
    <property type="entry name" value="SGNH_hydro_sf"/>
</dbReference>
<keyword evidence="3" id="KW-1185">Reference proteome</keyword>